<dbReference type="KEGG" id="vg:54991697"/>
<reference evidence="1" key="1">
    <citation type="submission" date="2018-03" db="EMBL/GenBank/DDBJ databases">
        <authorList>
            <person name="Kolsut J."/>
            <person name="Wojcik E."/>
            <person name="Wojtasik A."/>
            <person name="Dastych J."/>
        </authorList>
    </citation>
    <scope>NUCLEOTIDE SEQUENCE</scope>
</reference>
<organism evidence="1 2">
    <name type="scientific">Pseudomonas phage 22PfluR64PP</name>
    <dbReference type="NCBI Taxonomy" id="2163970"/>
    <lineage>
        <taxon>Viruses</taxon>
        <taxon>Duplodnaviria</taxon>
        <taxon>Heunggongvirae</taxon>
        <taxon>Uroviricota</taxon>
        <taxon>Caudoviricetes</taxon>
        <taxon>Autographivirales</taxon>
        <taxon>Autotranscriptaviridae</taxon>
        <taxon>Studiervirinae</taxon>
        <taxon>Pfluvirus</taxon>
        <taxon>Pfluvirus pv22PfluR64PP</taxon>
        <taxon>Pifdecavirus pv22PfluR64PP</taxon>
    </lineage>
</organism>
<evidence type="ECO:0000313" key="1">
    <source>
        <dbReference type="EMBL" id="AWH14613.1"/>
    </source>
</evidence>
<accession>A0A2S1PDH8</accession>
<dbReference type="Proteomes" id="UP000246834">
    <property type="component" value="Segment"/>
</dbReference>
<dbReference type="RefSeq" id="YP_009801187.1">
    <property type="nucleotide sequence ID" value="NC_047965.1"/>
</dbReference>
<keyword evidence="2" id="KW-1185">Reference proteome</keyword>
<dbReference type="GeneID" id="54991697"/>
<protein>
    <submittedName>
        <fullName evidence="1">Uncharacterized protein</fullName>
    </submittedName>
</protein>
<sequence>MNYAQGGSRAMPDGFLHIQNFTVTKASGMAGCVYVHILDDHQRHIVESVLIERACALEEAAGPEWTEAAHHFKHNVWRFRKSFLKQNFKSAVHEATKVMHVPVVEVFKAKLFTEREALI</sequence>
<proteinExistence type="predicted"/>
<dbReference type="EMBL" id="MH179472">
    <property type="protein sequence ID" value="AWH14613.1"/>
    <property type="molecule type" value="Genomic_DNA"/>
</dbReference>
<name>A0A2S1PDH8_9CAUD</name>
<evidence type="ECO:0000313" key="2">
    <source>
        <dbReference type="Proteomes" id="UP000246834"/>
    </source>
</evidence>
<reference evidence="1" key="2">
    <citation type="submission" date="2018-11" db="EMBL/GenBank/DDBJ databases">
        <title>Complete genome sequences of new Aeromonas and Pseudomonas phages promising in phage therapy dedicated to aquaculture.</title>
        <authorList>
            <person name="Stanczyk M."/>
        </authorList>
    </citation>
    <scope>NUCLEOTIDE SEQUENCE</scope>
</reference>